<feature type="domain" description="Phage capsid-like C-terminal" evidence="2">
    <location>
        <begin position="7"/>
        <end position="294"/>
    </location>
</feature>
<accession>A0A139P1A7</accession>
<dbReference type="Proteomes" id="UP000070497">
    <property type="component" value="Unassembled WGS sequence"/>
</dbReference>
<evidence type="ECO:0000313" key="3">
    <source>
        <dbReference type="EMBL" id="KXT82089.1"/>
    </source>
</evidence>
<evidence type="ECO:0000259" key="2">
    <source>
        <dbReference type="Pfam" id="PF05065"/>
    </source>
</evidence>
<name>A0A139P1A7_STROR</name>
<comment type="caution">
    <text evidence="3">The sequence shown here is derived from an EMBL/GenBank/DDBJ whole genome shotgun (WGS) entry which is preliminary data.</text>
</comment>
<dbReference type="RefSeq" id="WP_061418875.1">
    <property type="nucleotide sequence ID" value="NZ_KQ969337.1"/>
</dbReference>
<dbReference type="InterPro" id="IPR024455">
    <property type="entry name" value="Phage_capsid"/>
</dbReference>
<dbReference type="InterPro" id="IPR054612">
    <property type="entry name" value="Phage_capsid-like_C"/>
</dbReference>
<dbReference type="AlphaFoldDB" id="A0A139P1A7"/>
<proteinExistence type="predicted"/>
<dbReference type="PATRIC" id="fig|1303.77.peg.1067"/>
<organism evidence="3 4">
    <name type="scientific">Streptococcus oralis</name>
    <dbReference type="NCBI Taxonomy" id="1303"/>
    <lineage>
        <taxon>Bacteria</taxon>
        <taxon>Bacillati</taxon>
        <taxon>Bacillota</taxon>
        <taxon>Bacilli</taxon>
        <taxon>Lactobacillales</taxon>
        <taxon>Streptococcaceae</taxon>
        <taxon>Streptococcus</taxon>
    </lineage>
</organism>
<evidence type="ECO:0000256" key="1">
    <source>
        <dbReference type="ARBA" id="ARBA00004328"/>
    </source>
</evidence>
<comment type="subcellular location">
    <subcellularLocation>
        <location evidence="1">Virion</location>
    </subcellularLocation>
</comment>
<dbReference type="SUPFAM" id="SSF56563">
    <property type="entry name" value="Major capsid protein gp5"/>
    <property type="match status" value="1"/>
</dbReference>
<protein>
    <submittedName>
        <fullName evidence="3">Phage major capsid protein</fullName>
    </submittedName>
</protein>
<reference evidence="3 4" key="1">
    <citation type="submission" date="2016-01" db="EMBL/GenBank/DDBJ databases">
        <title>Highly variable Streptococcus oralis are common among viridans streptococci isolated from primates.</title>
        <authorList>
            <person name="Denapaite D."/>
            <person name="Rieger M."/>
            <person name="Koendgen S."/>
            <person name="Brueckner R."/>
            <person name="Ochigava I."/>
            <person name="Kappeler P."/>
            <person name="Maetz-Rensing K."/>
            <person name="Leendertz F."/>
            <person name="Hakenbeck R."/>
        </authorList>
    </citation>
    <scope>NUCLEOTIDE SEQUENCE [LARGE SCALE GENOMIC DNA]</scope>
    <source>
        <strain evidence="3 4">DD14</strain>
    </source>
</reference>
<evidence type="ECO:0000313" key="4">
    <source>
        <dbReference type="Proteomes" id="UP000070497"/>
    </source>
</evidence>
<dbReference type="EMBL" id="LQRI01000146">
    <property type="protein sequence ID" value="KXT82089.1"/>
    <property type="molecule type" value="Genomic_DNA"/>
</dbReference>
<dbReference type="Pfam" id="PF05065">
    <property type="entry name" value="Phage_capsid"/>
    <property type="match status" value="1"/>
</dbReference>
<dbReference type="NCBIfam" id="TIGR01554">
    <property type="entry name" value="major_cap_HK97"/>
    <property type="match status" value="1"/>
</dbReference>
<gene>
    <name evidence="3" type="ORF">SORDD14_00939</name>
</gene>
<sequence>MATLQTGDLFPVETVQDIFSKVKGHSTLAKLTTQEPIPFSGTETFVFNLEGNAEIVGEGNPSNAGNATIKPKVIKPILITYQARVSEEFVHCSEEKQLSYLKSFIDGLSKKVAQAIDIASFHGLEPKSMTDASFKATNSFDGLITGNVVTYEADKIDENIDAAVATVTANDCEVNGIALSPAAGAALGKIKVNGVVQYPEYRFGQNPDSFYGMKSDVNKTLTTVANSAKKDHVIVGDFENAVKWGYADEIPLEIIKYGDPDGAGRDLKRYREVCLRTEVYVGWGILDEQAFARVEA</sequence>